<dbReference type="PATRIC" id="fig|43658.5.peg.3227"/>
<dbReference type="EMBL" id="JXYA01000036">
    <property type="protein sequence ID" value="KJZ07558.1"/>
    <property type="molecule type" value="Genomic_DNA"/>
</dbReference>
<dbReference type="RefSeq" id="WP_046005843.1">
    <property type="nucleotide sequence ID" value="NZ_JXYA01000036.1"/>
</dbReference>
<comment type="similarity">
    <text evidence="1">Belongs to the UPF0319 family.</text>
</comment>
<evidence type="ECO:0000256" key="2">
    <source>
        <dbReference type="ARBA" id="ARBA00022729"/>
    </source>
</evidence>
<dbReference type="AlphaFoldDB" id="A0A0F4QIN0"/>
<dbReference type="PANTHER" id="PTHR38108:SF1">
    <property type="entry name" value="UPF0319 PROTEIN YCCT"/>
    <property type="match status" value="1"/>
</dbReference>
<reference evidence="5 6" key="1">
    <citation type="journal article" date="2015" name="BMC Genomics">
        <title>Genome mining reveals unlocked bioactive potential of marine Gram-negative bacteria.</title>
        <authorList>
            <person name="Machado H."/>
            <person name="Sonnenschein E.C."/>
            <person name="Melchiorsen J."/>
            <person name="Gram L."/>
        </authorList>
    </citation>
    <scope>NUCLEOTIDE SEQUENCE [LARGE SCALE GENOMIC DNA]</scope>
    <source>
        <strain evidence="5 6">S2471</strain>
    </source>
</reference>
<dbReference type="PANTHER" id="PTHR38108">
    <property type="entry name" value="UPF0319 PROTEIN YCCT"/>
    <property type="match status" value="1"/>
</dbReference>
<evidence type="ECO:0000256" key="4">
    <source>
        <dbReference type="SAM" id="SignalP"/>
    </source>
</evidence>
<keyword evidence="2 4" id="KW-0732">Signal</keyword>
<accession>A0A0F4QIN0</accession>
<dbReference type="InterPro" id="IPR018635">
    <property type="entry name" value="UPF0319"/>
</dbReference>
<evidence type="ECO:0000256" key="1">
    <source>
        <dbReference type="ARBA" id="ARBA00008490"/>
    </source>
</evidence>
<comment type="caution">
    <text evidence="5">The sequence shown here is derived from an EMBL/GenBank/DDBJ whole genome shotgun (WGS) entry which is preliminary data.</text>
</comment>
<dbReference type="Proteomes" id="UP000033452">
    <property type="component" value="Unassembled WGS sequence"/>
</dbReference>
<protein>
    <recommendedName>
        <fullName evidence="7">DUF2057 domain-containing protein</fullName>
    </recommendedName>
</protein>
<evidence type="ECO:0000313" key="5">
    <source>
        <dbReference type="EMBL" id="KJZ07558.1"/>
    </source>
</evidence>
<gene>
    <name evidence="5" type="ORF">TW77_15235</name>
</gene>
<evidence type="ECO:0008006" key="7">
    <source>
        <dbReference type="Google" id="ProtNLM"/>
    </source>
</evidence>
<evidence type="ECO:0000313" key="6">
    <source>
        <dbReference type="Proteomes" id="UP000033452"/>
    </source>
</evidence>
<dbReference type="Pfam" id="PF09829">
    <property type="entry name" value="DUF2057"/>
    <property type="match status" value="1"/>
</dbReference>
<name>A0A0F4QIN0_9GAMM</name>
<feature type="signal peptide" evidence="4">
    <location>
        <begin position="1"/>
        <end position="21"/>
    </location>
</feature>
<feature type="region of interest" description="Disordered" evidence="3">
    <location>
        <begin position="150"/>
        <end position="187"/>
    </location>
</feature>
<proteinExistence type="inferred from homology"/>
<dbReference type="OrthoDB" id="5734775at2"/>
<keyword evidence="6" id="KW-1185">Reference proteome</keyword>
<sequence length="217" mass="24440">MKKTRIFYFLLVSLLSGQALAAQLYFPEELLPLQVGQKEIEHSFFNKVRELSLAAGRHQLRVKYTDLYEIGYDDHEVIESKPFWVTVEVAEQGDYHVEFERADTLKAAKQFAKQPQLWLKAPDGTRTPVKTLTEQLRTRSVPQAAERLKTPVTKPDYADSLPVEPPVAPQGDKPALSDAVPAAPQAGKPDAAAMLEFWWQQASPAQRAAFLEKVQPQ</sequence>
<feature type="chain" id="PRO_5002475591" description="DUF2057 domain-containing protein" evidence="4">
    <location>
        <begin position="22"/>
        <end position="217"/>
    </location>
</feature>
<evidence type="ECO:0000256" key="3">
    <source>
        <dbReference type="SAM" id="MobiDB-lite"/>
    </source>
</evidence>
<organism evidence="5 6">
    <name type="scientific">Pseudoalteromonas rubra</name>
    <dbReference type="NCBI Taxonomy" id="43658"/>
    <lineage>
        <taxon>Bacteria</taxon>
        <taxon>Pseudomonadati</taxon>
        <taxon>Pseudomonadota</taxon>
        <taxon>Gammaproteobacteria</taxon>
        <taxon>Alteromonadales</taxon>
        <taxon>Pseudoalteromonadaceae</taxon>
        <taxon>Pseudoalteromonas</taxon>
    </lineage>
</organism>